<feature type="transmembrane region" description="Helical" evidence="14">
    <location>
        <begin position="210"/>
        <end position="231"/>
    </location>
</feature>
<dbReference type="PROSITE" id="PS50262">
    <property type="entry name" value="G_PROTEIN_RECEP_F1_2"/>
    <property type="match status" value="1"/>
</dbReference>
<dbReference type="SUPFAM" id="SSF81321">
    <property type="entry name" value="Family A G protein-coupled receptor-like"/>
    <property type="match status" value="1"/>
</dbReference>
<keyword evidence="7 13" id="KW-0297">G-protein coupled receptor</keyword>
<evidence type="ECO:0000259" key="15">
    <source>
        <dbReference type="PROSITE" id="PS50262"/>
    </source>
</evidence>
<protein>
    <recommendedName>
        <fullName evidence="15">G-protein coupled receptors family 1 profile domain-containing protein</fullName>
    </recommendedName>
</protein>
<evidence type="ECO:0000313" key="16">
    <source>
        <dbReference type="EMBL" id="KAG7335610.1"/>
    </source>
</evidence>
<dbReference type="InterPro" id="IPR000355">
    <property type="entry name" value="Chemokine_rcpt"/>
</dbReference>
<dbReference type="GO" id="GO:0060326">
    <property type="term" value="P:cell chemotaxis"/>
    <property type="evidence" value="ECO:0007669"/>
    <property type="project" value="TreeGrafter"/>
</dbReference>
<dbReference type="GO" id="GO:0019957">
    <property type="term" value="F:C-C chemokine binding"/>
    <property type="evidence" value="ECO:0007669"/>
    <property type="project" value="TreeGrafter"/>
</dbReference>
<gene>
    <name evidence="16" type="ORF">KOW79_000303</name>
</gene>
<comment type="caution">
    <text evidence="16">The sequence shown here is derived from an EMBL/GenBank/DDBJ whole genome shotgun (WGS) entry which is preliminary data.</text>
</comment>
<dbReference type="Pfam" id="PF00001">
    <property type="entry name" value="7tm_1"/>
    <property type="match status" value="1"/>
</dbReference>
<dbReference type="GO" id="GO:0007204">
    <property type="term" value="P:positive regulation of cytosolic calcium ion concentration"/>
    <property type="evidence" value="ECO:0007669"/>
    <property type="project" value="TreeGrafter"/>
</dbReference>
<dbReference type="GO" id="GO:0016493">
    <property type="term" value="F:C-C chemokine receptor activity"/>
    <property type="evidence" value="ECO:0007669"/>
    <property type="project" value="TreeGrafter"/>
</dbReference>
<evidence type="ECO:0000256" key="4">
    <source>
        <dbReference type="ARBA" id="ARBA00022692"/>
    </source>
</evidence>
<dbReference type="PROSITE" id="PS00237">
    <property type="entry name" value="G_PROTEIN_RECEP_F1_1"/>
    <property type="match status" value="1"/>
</dbReference>
<dbReference type="PRINTS" id="PR00657">
    <property type="entry name" value="CCCHEMOKINER"/>
</dbReference>
<comment type="similarity">
    <text evidence="13">Belongs to the G-protein coupled receptor 1 family.</text>
</comment>
<dbReference type="PANTHER" id="PTHR10489">
    <property type="entry name" value="CELL ADHESION MOLECULE"/>
    <property type="match status" value="1"/>
</dbReference>
<evidence type="ECO:0000256" key="6">
    <source>
        <dbReference type="ARBA" id="ARBA00022989"/>
    </source>
</evidence>
<evidence type="ECO:0000256" key="7">
    <source>
        <dbReference type="ARBA" id="ARBA00023040"/>
    </source>
</evidence>
<keyword evidence="11" id="KW-0325">Glycoprotein</keyword>
<keyword evidence="5" id="KW-0967">Endosome</keyword>
<dbReference type="InterPro" id="IPR000276">
    <property type="entry name" value="GPCR_Rhodpsn"/>
</dbReference>
<keyword evidence="9" id="KW-1015">Disulfide bond</keyword>
<feature type="transmembrane region" description="Helical" evidence="14">
    <location>
        <begin position="243"/>
        <end position="266"/>
    </location>
</feature>
<dbReference type="GO" id="GO:0006955">
    <property type="term" value="P:immune response"/>
    <property type="evidence" value="ECO:0007669"/>
    <property type="project" value="TreeGrafter"/>
</dbReference>
<sequence>MAMISPNETTSEDYSDYYNLTPGAYSPHNTNNIKAFSRVFLPTIYSIVFIVGLIGSGLVLCVLVKYQKRSNMSDVCLFNLALSDLLFLLSLPFWAHYAAITQWVFGNFMCHAVTALYMLGYYGSIFFMMLMTIDRYAVIVHTYTSLFSKYRSVRAIIALILFTWTLSLVASLPNIIFSQTSMSNKPNESTCSFEHPNPKWRLFSYIELNILSLIIPLSVMVFCYSCIIPILMSMKSQKKHKAVRLMLVLVSVFFIFWTPYNIVIFLKFLHQLGYINTGQW</sequence>
<evidence type="ECO:0000256" key="2">
    <source>
        <dbReference type="ARBA" id="ARBA00004651"/>
    </source>
</evidence>
<accession>A0A9D3P9L0</accession>
<organism evidence="16 17">
    <name type="scientific">Hemibagrus wyckioides</name>
    <dbReference type="NCBI Taxonomy" id="337641"/>
    <lineage>
        <taxon>Eukaryota</taxon>
        <taxon>Metazoa</taxon>
        <taxon>Chordata</taxon>
        <taxon>Craniata</taxon>
        <taxon>Vertebrata</taxon>
        <taxon>Euteleostomi</taxon>
        <taxon>Actinopterygii</taxon>
        <taxon>Neopterygii</taxon>
        <taxon>Teleostei</taxon>
        <taxon>Ostariophysi</taxon>
        <taxon>Siluriformes</taxon>
        <taxon>Bagridae</taxon>
        <taxon>Hemibagrus</taxon>
    </lineage>
</organism>
<proteinExistence type="inferred from homology"/>
<evidence type="ECO:0000313" key="17">
    <source>
        <dbReference type="Proteomes" id="UP000824219"/>
    </source>
</evidence>
<dbReference type="OrthoDB" id="5970631at2759"/>
<dbReference type="GO" id="GO:0019722">
    <property type="term" value="P:calcium-mediated signaling"/>
    <property type="evidence" value="ECO:0007669"/>
    <property type="project" value="TreeGrafter"/>
</dbReference>
<evidence type="ECO:0000256" key="12">
    <source>
        <dbReference type="ARBA" id="ARBA00023224"/>
    </source>
</evidence>
<evidence type="ECO:0000256" key="13">
    <source>
        <dbReference type="RuleBase" id="RU000688"/>
    </source>
</evidence>
<dbReference type="GO" id="GO:0009897">
    <property type="term" value="C:external side of plasma membrane"/>
    <property type="evidence" value="ECO:0007669"/>
    <property type="project" value="TreeGrafter"/>
</dbReference>
<evidence type="ECO:0000256" key="10">
    <source>
        <dbReference type="ARBA" id="ARBA00023170"/>
    </source>
</evidence>
<dbReference type="Proteomes" id="UP000824219">
    <property type="component" value="Linkage Group LG01"/>
</dbReference>
<comment type="subcellular location">
    <subcellularLocation>
        <location evidence="2">Cell membrane</location>
        <topology evidence="2">Multi-pass membrane protein</topology>
    </subcellularLocation>
    <subcellularLocation>
        <location evidence="1">Early endosome</location>
    </subcellularLocation>
</comment>
<keyword evidence="3" id="KW-1003">Cell membrane</keyword>
<name>A0A9D3P9L0_9TELE</name>
<dbReference type="AlphaFoldDB" id="A0A9D3P9L0"/>
<evidence type="ECO:0000256" key="1">
    <source>
        <dbReference type="ARBA" id="ARBA00004412"/>
    </source>
</evidence>
<evidence type="ECO:0000256" key="5">
    <source>
        <dbReference type="ARBA" id="ARBA00022753"/>
    </source>
</evidence>
<keyword evidence="8 14" id="KW-0472">Membrane</keyword>
<dbReference type="Gene3D" id="1.20.1070.10">
    <property type="entry name" value="Rhodopsin 7-helix transmembrane proteins"/>
    <property type="match status" value="1"/>
</dbReference>
<evidence type="ECO:0000256" key="8">
    <source>
        <dbReference type="ARBA" id="ARBA00023136"/>
    </source>
</evidence>
<feature type="domain" description="G-protein coupled receptors family 1 profile" evidence="15">
    <location>
        <begin position="55"/>
        <end position="280"/>
    </location>
</feature>
<evidence type="ECO:0000256" key="14">
    <source>
        <dbReference type="SAM" id="Phobius"/>
    </source>
</evidence>
<keyword evidence="6 14" id="KW-1133">Transmembrane helix</keyword>
<feature type="transmembrane region" description="Helical" evidence="14">
    <location>
        <begin position="44"/>
        <end position="64"/>
    </location>
</feature>
<dbReference type="PRINTS" id="PR00645">
    <property type="entry name" value="CXCCHMKINER4"/>
</dbReference>
<dbReference type="PANTHER" id="PTHR10489:SF686">
    <property type="entry name" value="C-C CHEMOKINE RECEPTOR TYPE 5"/>
    <property type="match status" value="1"/>
</dbReference>
<keyword evidence="4 13" id="KW-0812">Transmembrane</keyword>
<keyword evidence="12 13" id="KW-0807">Transducer</keyword>
<dbReference type="InterPro" id="IPR050119">
    <property type="entry name" value="CCR1-9-like"/>
</dbReference>
<evidence type="ECO:0000256" key="9">
    <source>
        <dbReference type="ARBA" id="ARBA00023157"/>
    </source>
</evidence>
<feature type="transmembrane region" description="Helical" evidence="14">
    <location>
        <begin position="76"/>
        <end position="95"/>
    </location>
</feature>
<keyword evidence="10 13" id="KW-0675">Receptor</keyword>
<dbReference type="InterPro" id="IPR017452">
    <property type="entry name" value="GPCR_Rhodpsn_7TM"/>
</dbReference>
<feature type="transmembrane region" description="Helical" evidence="14">
    <location>
        <begin position="153"/>
        <end position="177"/>
    </location>
</feature>
<keyword evidence="17" id="KW-1185">Reference proteome</keyword>
<dbReference type="InterPro" id="IPR001277">
    <property type="entry name" value="CXCR4/ACKR2"/>
</dbReference>
<dbReference type="GO" id="GO:0005769">
    <property type="term" value="C:early endosome"/>
    <property type="evidence" value="ECO:0007669"/>
    <property type="project" value="UniProtKB-SubCell"/>
</dbReference>
<feature type="transmembrane region" description="Helical" evidence="14">
    <location>
        <begin position="115"/>
        <end position="133"/>
    </location>
</feature>
<evidence type="ECO:0000256" key="11">
    <source>
        <dbReference type="ARBA" id="ARBA00023180"/>
    </source>
</evidence>
<dbReference type="PRINTS" id="PR00237">
    <property type="entry name" value="GPCRRHODOPSN"/>
</dbReference>
<evidence type="ECO:0000256" key="3">
    <source>
        <dbReference type="ARBA" id="ARBA00022475"/>
    </source>
</evidence>
<reference evidence="16 17" key="1">
    <citation type="submission" date="2021-06" db="EMBL/GenBank/DDBJ databases">
        <title>Chromosome-level genome assembly of the red-tail catfish (Hemibagrus wyckioides).</title>
        <authorList>
            <person name="Shao F."/>
        </authorList>
    </citation>
    <scope>NUCLEOTIDE SEQUENCE [LARGE SCALE GENOMIC DNA]</scope>
    <source>
        <strain evidence="16">EC202008001</strain>
        <tissue evidence="16">Blood</tissue>
    </source>
</reference>
<dbReference type="EMBL" id="JAHKSW010000001">
    <property type="protein sequence ID" value="KAG7335610.1"/>
    <property type="molecule type" value="Genomic_DNA"/>
</dbReference>